<evidence type="ECO:0000313" key="1">
    <source>
        <dbReference type="EMBL" id="BBM61884.1"/>
    </source>
</evidence>
<accession>A0A5A4U576</accession>
<organism evidence="1 2">
    <name type="scientific">Escherichia phage SP27</name>
    <dbReference type="NCBI Taxonomy" id="2495557"/>
    <lineage>
        <taxon>Viruses</taxon>
        <taxon>Duplodnaviria</taxon>
        <taxon>Heunggongvirae</taxon>
        <taxon>Uroviricota</taxon>
        <taxon>Caudoviricetes</taxon>
        <taxon>Asteriusvirus</taxon>
        <taxon>Asteriusvirus PBECO4</taxon>
    </lineage>
</organism>
<evidence type="ECO:0000313" key="2">
    <source>
        <dbReference type="Proteomes" id="UP000321352"/>
    </source>
</evidence>
<gene>
    <name evidence="1" type="ORF">EO157G_2950</name>
</gene>
<proteinExistence type="predicted"/>
<reference evidence="1 2" key="1">
    <citation type="submission" date="2019-07" db="EMBL/GenBank/DDBJ databases">
        <title>Whole genome analysis of E. coli Jumbo phage.</title>
        <authorList>
            <person name="Azam A.H."/>
            <person name="Oishi K."/>
            <person name="Miyanaga K."/>
            <person name="Tanji Y."/>
        </authorList>
    </citation>
    <scope>NUCLEOTIDE SEQUENCE [LARGE SCALE GENOMIC DNA]</scope>
    <source>
        <strain evidence="1 2">SP27</strain>
    </source>
</reference>
<protein>
    <submittedName>
        <fullName evidence="1">Uncharacterized protein</fullName>
    </submittedName>
</protein>
<dbReference type="EMBL" id="LC494302">
    <property type="protein sequence ID" value="BBM61884.1"/>
    <property type="molecule type" value="Genomic_DNA"/>
</dbReference>
<sequence>MKTITRTQSYGLILKYMDLMVDISKDLPKTEIEVARAEIRMLAVLNTNHQEDYVEEWIRFLIQDIKSKL</sequence>
<name>A0A5A4U576_9CAUD</name>
<dbReference type="Proteomes" id="UP000321352">
    <property type="component" value="Segment"/>
</dbReference>